<sequence>MESNTSAPRTLRINLGDKEKEKDNTPGGKEKGNHGGEEKGVKTSRTTRYKDKFTALRDKYEHVVALQQTYHRDLDTANAKMKKMQEEIDLLLEALMPTTPPPPSVYMERSAEREVYYDRAHGMEVDMDSQRDQVSIPMQLVPRDQSTQHDNSRSRHPQTNGKTNGNTANRSRRYSMEPEQELNPNYLPREGGGRIPIS</sequence>
<dbReference type="EMBL" id="ML769409">
    <property type="protein sequence ID" value="KAE9405408.1"/>
    <property type="molecule type" value="Genomic_DNA"/>
</dbReference>
<organism evidence="3 4">
    <name type="scientific">Gymnopus androsaceus JB14</name>
    <dbReference type="NCBI Taxonomy" id="1447944"/>
    <lineage>
        <taxon>Eukaryota</taxon>
        <taxon>Fungi</taxon>
        <taxon>Dikarya</taxon>
        <taxon>Basidiomycota</taxon>
        <taxon>Agaricomycotina</taxon>
        <taxon>Agaricomycetes</taxon>
        <taxon>Agaricomycetidae</taxon>
        <taxon>Agaricales</taxon>
        <taxon>Marasmiineae</taxon>
        <taxon>Omphalotaceae</taxon>
        <taxon>Gymnopus</taxon>
    </lineage>
</organism>
<accession>A0A6A4I7P4</accession>
<evidence type="ECO:0000313" key="4">
    <source>
        <dbReference type="Proteomes" id="UP000799118"/>
    </source>
</evidence>
<dbReference type="OrthoDB" id="2442602at2759"/>
<gene>
    <name evidence="3" type="ORF">BT96DRAFT_934899</name>
</gene>
<feature type="compositionally biased region" description="Basic and acidic residues" evidence="2">
    <location>
        <begin position="15"/>
        <end position="41"/>
    </location>
</feature>
<feature type="coiled-coil region" evidence="1">
    <location>
        <begin position="67"/>
        <end position="94"/>
    </location>
</feature>
<evidence type="ECO:0000313" key="3">
    <source>
        <dbReference type="EMBL" id="KAE9405408.1"/>
    </source>
</evidence>
<protein>
    <submittedName>
        <fullName evidence="3">Uncharacterized protein</fullName>
    </submittedName>
</protein>
<dbReference type="AlphaFoldDB" id="A0A6A4I7P4"/>
<feature type="compositionally biased region" description="Polar residues" evidence="2">
    <location>
        <begin position="157"/>
        <end position="169"/>
    </location>
</feature>
<keyword evidence="1" id="KW-0175">Coiled coil</keyword>
<reference evidence="3" key="1">
    <citation type="journal article" date="2019" name="Environ. Microbiol.">
        <title>Fungal ecological strategies reflected in gene transcription - a case study of two litter decomposers.</title>
        <authorList>
            <person name="Barbi F."/>
            <person name="Kohler A."/>
            <person name="Barry K."/>
            <person name="Baskaran P."/>
            <person name="Daum C."/>
            <person name="Fauchery L."/>
            <person name="Ihrmark K."/>
            <person name="Kuo A."/>
            <person name="LaButti K."/>
            <person name="Lipzen A."/>
            <person name="Morin E."/>
            <person name="Grigoriev I.V."/>
            <person name="Henrissat B."/>
            <person name="Lindahl B."/>
            <person name="Martin F."/>
        </authorList>
    </citation>
    <scope>NUCLEOTIDE SEQUENCE</scope>
    <source>
        <strain evidence="3">JB14</strain>
    </source>
</reference>
<evidence type="ECO:0000256" key="2">
    <source>
        <dbReference type="SAM" id="MobiDB-lite"/>
    </source>
</evidence>
<keyword evidence="4" id="KW-1185">Reference proteome</keyword>
<dbReference type="Proteomes" id="UP000799118">
    <property type="component" value="Unassembled WGS sequence"/>
</dbReference>
<name>A0A6A4I7P4_9AGAR</name>
<proteinExistence type="predicted"/>
<feature type="region of interest" description="Disordered" evidence="2">
    <location>
        <begin position="142"/>
        <end position="198"/>
    </location>
</feature>
<feature type="region of interest" description="Disordered" evidence="2">
    <location>
        <begin position="1"/>
        <end position="46"/>
    </location>
</feature>
<evidence type="ECO:0000256" key="1">
    <source>
        <dbReference type="SAM" id="Coils"/>
    </source>
</evidence>